<reference evidence="2 3" key="1">
    <citation type="submission" date="2014-07" db="EMBL/GenBank/DDBJ databases">
        <authorList>
            <person name="McCorrison J."/>
            <person name="Sanka R."/>
            <person name="Torralba M."/>
            <person name="Gillis M."/>
            <person name="Haft D.H."/>
            <person name="Methe B."/>
            <person name="Sutton G."/>
            <person name="Nelson K.E."/>
        </authorList>
    </citation>
    <scope>NUCLEOTIDE SEQUENCE [LARGE SCALE GENOMIC DNA]</scope>
    <source>
        <strain evidence="2 3">S9-PR14</strain>
    </source>
</reference>
<name>A0A098YTU0_9BACT</name>
<dbReference type="Proteomes" id="UP000029723">
    <property type="component" value="Unassembled WGS sequence"/>
</dbReference>
<dbReference type="EMBL" id="JRPQ01000054">
    <property type="protein sequence ID" value="KGI22819.1"/>
    <property type="molecule type" value="Genomic_DNA"/>
</dbReference>
<feature type="domain" description="Outer membrane protein beta-barrel" evidence="1">
    <location>
        <begin position="19"/>
        <end position="222"/>
    </location>
</feature>
<evidence type="ECO:0000313" key="3">
    <source>
        <dbReference type="Proteomes" id="UP000029723"/>
    </source>
</evidence>
<dbReference type="OrthoDB" id="947434at2"/>
<evidence type="ECO:0000259" key="1">
    <source>
        <dbReference type="Pfam" id="PF13568"/>
    </source>
</evidence>
<dbReference type="AlphaFoldDB" id="A0A098YTU0"/>
<protein>
    <recommendedName>
        <fullName evidence="1">Outer membrane protein beta-barrel domain-containing protein</fullName>
    </recommendedName>
</protein>
<accession>A0A098YTU0</accession>
<proteinExistence type="predicted"/>
<sequence length="245" mass="27788">MKKFLVTFVLLLSVLFGWAQGTVGTWSLIPKIGVNFANISGFDVFEMDDPVKGFESSSVLKSKYLEGLIIGLDVQNQLTERVAVSAGLFYSRQGMDFPELESIDDKNVHHASNGFQWKFHYLQLPVMLHTYVVSGLSVNAGLQIGYLLSAKGFSSQSHFYTDKEGKTHYEKDEEGNLLYDYKSKYDMTNNMKRIDVSVPVGISYEYGNVLLDARYNFGLLKINKDDYSTFKNKLFSFTVGYIFDL</sequence>
<gene>
    <name evidence="2" type="ORF">HMPREF9304_02440</name>
</gene>
<comment type="caution">
    <text evidence="2">The sequence shown here is derived from an EMBL/GenBank/DDBJ whole genome shotgun (WGS) entry which is preliminary data.</text>
</comment>
<organism evidence="2 3">
    <name type="scientific">Hoylesella timonensis S9-PR14</name>
    <dbReference type="NCBI Taxonomy" id="1401062"/>
    <lineage>
        <taxon>Bacteria</taxon>
        <taxon>Pseudomonadati</taxon>
        <taxon>Bacteroidota</taxon>
        <taxon>Bacteroidia</taxon>
        <taxon>Bacteroidales</taxon>
        <taxon>Prevotellaceae</taxon>
        <taxon>Hoylesella</taxon>
    </lineage>
</organism>
<evidence type="ECO:0000313" key="2">
    <source>
        <dbReference type="EMBL" id="KGI22819.1"/>
    </source>
</evidence>
<dbReference type="InterPro" id="IPR025665">
    <property type="entry name" value="Beta-barrel_OMP_2"/>
</dbReference>
<dbReference type="Pfam" id="PF13568">
    <property type="entry name" value="OMP_b-brl_2"/>
    <property type="match status" value="1"/>
</dbReference>
<dbReference type="RefSeq" id="WP_036926177.1">
    <property type="nucleotide sequence ID" value="NZ_JRPQ01000054.1"/>
</dbReference>